<evidence type="ECO:0000313" key="7">
    <source>
        <dbReference type="EMBL" id="VAW08701.1"/>
    </source>
</evidence>
<dbReference type="PANTHER" id="PTHR39087">
    <property type="entry name" value="UPF0104 MEMBRANE PROTEIN MJ1595"/>
    <property type="match status" value="1"/>
</dbReference>
<dbReference type="Pfam" id="PF03706">
    <property type="entry name" value="LPG_synthase_TM"/>
    <property type="match status" value="1"/>
</dbReference>
<sequence length="350" mass="37396">MTSGVPPEAVPDKPKFGKQQIIASILTLLILVLVFVVILPQFGDYSAAWDAIKTMDTWQFGLIVAATIGLIVVYVLPYPAALPGLKFRPAFYTRQTSFMISNVVPGGGAWGLAVQFGMLTSYGYGIAPATSTIGITSVWNTFVTLSLPVIALVGLALTGQSNAEATTVTLIAAGVVVAMIVVFALILRSEEFSRKLGRWADGAIQWGAGIIKKDVDIDAEQGIVDFRESIVHIVADRWILITLANVGQQLAQFFILYLAVVALQGGFDGPISLLEAFAAFAFGRLATFIPVPPGGLGTTDAIITGILTAFGMPNNDALAATMVWRAATYFPQVIIGAITMLLWRRDRSKV</sequence>
<organism evidence="7">
    <name type="scientific">hydrothermal vent metagenome</name>
    <dbReference type="NCBI Taxonomy" id="652676"/>
    <lineage>
        <taxon>unclassified sequences</taxon>
        <taxon>metagenomes</taxon>
        <taxon>ecological metagenomes</taxon>
    </lineage>
</organism>
<evidence type="ECO:0000256" key="6">
    <source>
        <dbReference type="SAM" id="Phobius"/>
    </source>
</evidence>
<comment type="subcellular location">
    <subcellularLocation>
        <location evidence="1">Cell membrane</location>
        <topology evidence="1">Multi-pass membrane protein</topology>
    </subcellularLocation>
</comment>
<evidence type="ECO:0000256" key="5">
    <source>
        <dbReference type="ARBA" id="ARBA00023136"/>
    </source>
</evidence>
<dbReference type="PANTHER" id="PTHR39087:SF2">
    <property type="entry name" value="UPF0104 MEMBRANE PROTEIN MJ1595"/>
    <property type="match status" value="1"/>
</dbReference>
<keyword evidence="2" id="KW-1003">Cell membrane</keyword>
<evidence type="ECO:0008006" key="8">
    <source>
        <dbReference type="Google" id="ProtNLM"/>
    </source>
</evidence>
<feature type="transmembrane region" description="Helical" evidence="6">
    <location>
        <begin position="322"/>
        <end position="343"/>
    </location>
</feature>
<feature type="transmembrane region" description="Helical" evidence="6">
    <location>
        <begin position="60"/>
        <end position="80"/>
    </location>
</feature>
<dbReference type="EMBL" id="UOEI01000630">
    <property type="protein sequence ID" value="VAW08701.1"/>
    <property type="molecule type" value="Genomic_DNA"/>
</dbReference>
<reference evidence="7" key="1">
    <citation type="submission" date="2018-06" db="EMBL/GenBank/DDBJ databases">
        <authorList>
            <person name="Zhirakovskaya E."/>
        </authorList>
    </citation>
    <scope>NUCLEOTIDE SEQUENCE</scope>
</reference>
<accession>A0A3B0SQS9</accession>
<dbReference type="NCBIfam" id="TIGR00374">
    <property type="entry name" value="flippase-like domain"/>
    <property type="match status" value="1"/>
</dbReference>
<feature type="transmembrane region" description="Helical" evidence="6">
    <location>
        <begin position="165"/>
        <end position="187"/>
    </location>
</feature>
<dbReference type="GO" id="GO:0005886">
    <property type="term" value="C:plasma membrane"/>
    <property type="evidence" value="ECO:0007669"/>
    <property type="project" value="UniProtKB-SubCell"/>
</dbReference>
<feature type="transmembrane region" description="Helical" evidence="6">
    <location>
        <begin position="20"/>
        <end position="39"/>
    </location>
</feature>
<keyword evidence="4 6" id="KW-1133">Transmembrane helix</keyword>
<feature type="transmembrane region" description="Helical" evidence="6">
    <location>
        <begin position="138"/>
        <end position="159"/>
    </location>
</feature>
<proteinExistence type="predicted"/>
<evidence type="ECO:0000256" key="4">
    <source>
        <dbReference type="ARBA" id="ARBA00022989"/>
    </source>
</evidence>
<protein>
    <recommendedName>
        <fullName evidence="8">Flippase-like domain-containing protein</fullName>
    </recommendedName>
</protein>
<name>A0A3B0SQS9_9ZZZZ</name>
<keyword evidence="5 6" id="KW-0472">Membrane</keyword>
<feature type="transmembrane region" description="Helical" evidence="6">
    <location>
        <begin position="250"/>
        <end position="267"/>
    </location>
</feature>
<evidence type="ECO:0000256" key="1">
    <source>
        <dbReference type="ARBA" id="ARBA00004651"/>
    </source>
</evidence>
<feature type="transmembrane region" description="Helical" evidence="6">
    <location>
        <begin position="107"/>
        <end position="126"/>
    </location>
</feature>
<gene>
    <name evidence="7" type="ORF">MNBD_ACTINO01-286</name>
</gene>
<evidence type="ECO:0000256" key="3">
    <source>
        <dbReference type="ARBA" id="ARBA00022692"/>
    </source>
</evidence>
<evidence type="ECO:0000256" key="2">
    <source>
        <dbReference type="ARBA" id="ARBA00022475"/>
    </source>
</evidence>
<dbReference type="AlphaFoldDB" id="A0A3B0SQS9"/>
<keyword evidence="3 6" id="KW-0812">Transmembrane</keyword>
<dbReference type="InterPro" id="IPR022791">
    <property type="entry name" value="L-PG_synthase/AglD"/>
</dbReference>